<gene>
    <name evidence="5" type="ORF">ACFQS1_33305</name>
</gene>
<reference evidence="6" key="1">
    <citation type="journal article" date="2019" name="Int. J. Syst. Evol. Microbiol.">
        <title>The Global Catalogue of Microorganisms (GCM) 10K type strain sequencing project: providing services to taxonomists for standard genome sequencing and annotation.</title>
        <authorList>
            <consortium name="The Broad Institute Genomics Platform"/>
            <consortium name="The Broad Institute Genome Sequencing Center for Infectious Disease"/>
            <person name="Wu L."/>
            <person name="Ma J."/>
        </authorList>
    </citation>
    <scope>NUCLEOTIDE SEQUENCE [LARGE SCALE GENOMIC DNA]</scope>
    <source>
        <strain evidence="6">XZYJT-10</strain>
    </source>
</reference>
<dbReference type="InterPro" id="IPR011990">
    <property type="entry name" value="TPR-like_helical_dom_sf"/>
</dbReference>
<dbReference type="InterPro" id="IPR036388">
    <property type="entry name" value="WH-like_DNA-bd_sf"/>
</dbReference>
<organism evidence="5 6">
    <name type="scientific">Paractinoplanes rhizophilus</name>
    <dbReference type="NCBI Taxonomy" id="1416877"/>
    <lineage>
        <taxon>Bacteria</taxon>
        <taxon>Bacillati</taxon>
        <taxon>Actinomycetota</taxon>
        <taxon>Actinomycetes</taxon>
        <taxon>Micromonosporales</taxon>
        <taxon>Micromonosporaceae</taxon>
        <taxon>Paractinoplanes</taxon>
    </lineage>
</organism>
<evidence type="ECO:0000256" key="2">
    <source>
        <dbReference type="ARBA" id="ARBA00023125"/>
    </source>
</evidence>
<keyword evidence="2" id="KW-0238">DNA-binding</keyword>
<dbReference type="InterPro" id="IPR016032">
    <property type="entry name" value="Sig_transdc_resp-reg_C-effctor"/>
</dbReference>
<dbReference type="EMBL" id="JBHTBJ010000039">
    <property type="protein sequence ID" value="MFC7278868.1"/>
    <property type="molecule type" value="Genomic_DNA"/>
</dbReference>
<comment type="caution">
    <text evidence="5">The sequence shown here is derived from an EMBL/GenBank/DDBJ whole genome shotgun (WGS) entry which is preliminary data.</text>
</comment>
<dbReference type="SMART" id="SM00421">
    <property type="entry name" value="HTH_LUXR"/>
    <property type="match status" value="1"/>
</dbReference>
<evidence type="ECO:0000313" key="6">
    <source>
        <dbReference type="Proteomes" id="UP001596548"/>
    </source>
</evidence>
<dbReference type="InterPro" id="IPR000792">
    <property type="entry name" value="Tscrpt_reg_LuxR_C"/>
</dbReference>
<keyword evidence="3" id="KW-0804">Transcription</keyword>
<name>A0ABW2I1X9_9ACTN</name>
<dbReference type="SUPFAM" id="SSF46894">
    <property type="entry name" value="C-terminal effector domain of the bipartite response regulators"/>
    <property type="match status" value="1"/>
</dbReference>
<keyword evidence="6" id="KW-1185">Reference proteome</keyword>
<keyword evidence="1" id="KW-0805">Transcription regulation</keyword>
<dbReference type="Pfam" id="PF25873">
    <property type="entry name" value="WHD_MalT"/>
    <property type="match status" value="1"/>
</dbReference>
<dbReference type="Gene3D" id="1.10.10.10">
    <property type="entry name" value="Winged helix-like DNA-binding domain superfamily/Winged helix DNA-binding domain"/>
    <property type="match status" value="1"/>
</dbReference>
<proteinExistence type="predicted"/>
<dbReference type="Gene3D" id="1.25.40.10">
    <property type="entry name" value="Tetratricopeptide repeat domain"/>
    <property type="match status" value="1"/>
</dbReference>
<dbReference type="PRINTS" id="PR00038">
    <property type="entry name" value="HTHLUXR"/>
</dbReference>
<dbReference type="RefSeq" id="WP_378975984.1">
    <property type="nucleotide sequence ID" value="NZ_JBHTBJ010000039.1"/>
</dbReference>
<sequence>MELPPLVAAKTSRPRMVRAALRRAQLTELLDAAVRKPVTLVCAGAGWGKTMAVSAWAEARREPVAWLSLDPHDNDPRIFWAYVLGALRVAGAITAENPLHDLAAVPADELERSSRLTAGLAQVPYGTVLVMDDIQEIDDADVLQELTGLLRHLPPALRLVLVGRSEPKLRLHRLRAAGQLAELGTEHLAFTAGEAGALIAGHGVTLTADDVSKLVDRTEGWATGLQLGAAFLAGRDDDRAIAEFAGDVRAVDDYLTQEVLAERPRRQRRFLLQTSICANVCAELADAITHGGDGQRTLEQLERDNDFVLRLGAKPLWFRYHHLLRDVLRHRLLLETPAVIPELHRRAARWHLANNSVLEALAHAVSARDWAYVGRLVVSQAGPLMVSAHRGPLVKILQQVPPAKLGSTPELMICGVLLLFHAGDYETIPARLDAARALLSTRPEAAREPIEILSNTLQLAADRAVGDMPSVIAGSGRLLALLRAARSAAVPAVAQNRAIALNNRGLALLWTGQVDEAERSLWAGANAARAAGVELAEVNATGHLALLHAFHGSIDAAAKLAAGALDLAGRRGWRYALQTVAAHFAQALVRLQALDLDGAERAARDGLRAHLGDPEAAQRLVALGVQARLAMARGALRNARSMLDEAARDRPARLHAPALDRWLALAGADLDLAEGRPDLVVQRYAEADHLDPAEQIRVARAAYLQGSHERAEDVLAAVATAERDTVARTEAAVLGALVAGARGRGVRAADLLSAAVGLAAREGIRRPFVVLTDTRLDDLLRRLRLLTQHDEPFVADLVDGLRGDPEAAGSDPLVESLSDRETEILRYLTTMLTAAEIAADLGLSVNTVKAHMRAVYRKLGATRRTDAVLRARRLGIL</sequence>
<feature type="domain" description="HTH luxR-type" evidence="4">
    <location>
        <begin position="810"/>
        <end position="875"/>
    </location>
</feature>
<evidence type="ECO:0000313" key="5">
    <source>
        <dbReference type="EMBL" id="MFC7278868.1"/>
    </source>
</evidence>
<accession>A0ABW2I1X9</accession>
<dbReference type="SUPFAM" id="SSF48452">
    <property type="entry name" value="TPR-like"/>
    <property type="match status" value="1"/>
</dbReference>
<dbReference type="PANTHER" id="PTHR44688">
    <property type="entry name" value="DNA-BINDING TRANSCRIPTIONAL ACTIVATOR DEVR_DOSR"/>
    <property type="match status" value="1"/>
</dbReference>
<dbReference type="SUPFAM" id="SSF52540">
    <property type="entry name" value="P-loop containing nucleoside triphosphate hydrolases"/>
    <property type="match status" value="1"/>
</dbReference>
<dbReference type="Pfam" id="PF00196">
    <property type="entry name" value="GerE"/>
    <property type="match status" value="1"/>
</dbReference>
<evidence type="ECO:0000256" key="3">
    <source>
        <dbReference type="ARBA" id="ARBA00023163"/>
    </source>
</evidence>
<protein>
    <submittedName>
        <fullName evidence="5">LuxR C-terminal-related transcriptional regulator</fullName>
    </submittedName>
</protein>
<dbReference type="InterPro" id="IPR059106">
    <property type="entry name" value="WHD_MalT"/>
</dbReference>
<dbReference type="PANTHER" id="PTHR44688:SF16">
    <property type="entry name" value="DNA-BINDING TRANSCRIPTIONAL ACTIVATOR DEVR_DOSR"/>
    <property type="match status" value="1"/>
</dbReference>
<evidence type="ECO:0000259" key="4">
    <source>
        <dbReference type="PROSITE" id="PS50043"/>
    </source>
</evidence>
<dbReference type="InterPro" id="IPR027417">
    <property type="entry name" value="P-loop_NTPase"/>
</dbReference>
<dbReference type="PROSITE" id="PS50043">
    <property type="entry name" value="HTH_LUXR_2"/>
    <property type="match status" value="1"/>
</dbReference>
<dbReference type="Proteomes" id="UP001596548">
    <property type="component" value="Unassembled WGS sequence"/>
</dbReference>
<dbReference type="CDD" id="cd06170">
    <property type="entry name" value="LuxR_C_like"/>
    <property type="match status" value="1"/>
</dbReference>
<evidence type="ECO:0000256" key="1">
    <source>
        <dbReference type="ARBA" id="ARBA00023015"/>
    </source>
</evidence>